<dbReference type="EMBL" id="JAAOZC010000007">
    <property type="protein sequence ID" value="NIJ08952.1"/>
    <property type="molecule type" value="Genomic_DNA"/>
</dbReference>
<dbReference type="Pfam" id="PF07589">
    <property type="entry name" value="PEP-CTERM"/>
    <property type="match status" value="1"/>
</dbReference>
<feature type="signal peptide" evidence="1">
    <location>
        <begin position="1"/>
        <end position="21"/>
    </location>
</feature>
<proteinExistence type="predicted"/>
<dbReference type="NCBIfam" id="NF035944">
    <property type="entry name" value="PEPxxWA-CTERM"/>
    <property type="match status" value="1"/>
</dbReference>
<keyword evidence="1" id="KW-0732">Signal</keyword>
<accession>A0ABX0TX00</accession>
<reference evidence="3 4" key="1">
    <citation type="submission" date="2020-03" db="EMBL/GenBank/DDBJ databases">
        <title>Genomic Encyclopedia of Type Strains, Phase III (KMG-III): the genomes of soil and plant-associated and newly described type strains.</title>
        <authorList>
            <person name="Whitman W."/>
        </authorList>
    </citation>
    <scope>NUCLEOTIDE SEQUENCE [LARGE SCALE GENOMIC DNA]</scope>
    <source>
        <strain evidence="3 4">CECT 8804</strain>
    </source>
</reference>
<dbReference type="Proteomes" id="UP000727456">
    <property type="component" value="Unassembled WGS sequence"/>
</dbReference>
<name>A0ABX0TX00_9SPHN</name>
<gene>
    <name evidence="3" type="ORF">FHS31_002582</name>
</gene>
<dbReference type="RefSeq" id="WP_243843455.1">
    <property type="nucleotide sequence ID" value="NZ_JAAOZC010000007.1"/>
</dbReference>
<dbReference type="InterPro" id="IPR013424">
    <property type="entry name" value="Ice-binding_C"/>
</dbReference>
<evidence type="ECO:0000313" key="3">
    <source>
        <dbReference type="EMBL" id="NIJ08952.1"/>
    </source>
</evidence>
<dbReference type="NCBIfam" id="TIGR02595">
    <property type="entry name" value="PEP_CTERM"/>
    <property type="match status" value="1"/>
</dbReference>
<feature type="domain" description="Ice-binding protein C-terminal" evidence="2">
    <location>
        <begin position="190"/>
        <end position="214"/>
    </location>
</feature>
<evidence type="ECO:0000256" key="1">
    <source>
        <dbReference type="SAM" id="SignalP"/>
    </source>
</evidence>
<sequence>MLRHFLAAAVLAAVATPALQAATTTVMSGSGIRALQIAYYSPVGQSFISAGTELTSFGFDFQTFNQGQANTPVTLTLRSGDGLTGAIVASRTMTLPTIPYDRDNHWYDFDFTGTALTAGATYTALLSTSSSLLGIVYGPDVNIYTGAVLGGDAYTGGEIVTSQTLSSPCAAGNNICDTNFRFTTTGDAAAVPEPASWAMMVGGFALLGATLRRRRATATFA</sequence>
<keyword evidence="4" id="KW-1185">Reference proteome</keyword>
<evidence type="ECO:0000313" key="4">
    <source>
        <dbReference type="Proteomes" id="UP000727456"/>
    </source>
</evidence>
<organism evidence="3 4">
    <name type="scientific">Sphingomonas vulcanisoli</name>
    <dbReference type="NCBI Taxonomy" id="1658060"/>
    <lineage>
        <taxon>Bacteria</taxon>
        <taxon>Pseudomonadati</taxon>
        <taxon>Pseudomonadota</taxon>
        <taxon>Alphaproteobacteria</taxon>
        <taxon>Sphingomonadales</taxon>
        <taxon>Sphingomonadaceae</taxon>
        <taxon>Sphingomonas</taxon>
    </lineage>
</organism>
<feature type="chain" id="PRO_5045814140" description="Ice-binding protein C-terminal domain-containing protein" evidence="1">
    <location>
        <begin position="22"/>
        <end position="221"/>
    </location>
</feature>
<comment type="caution">
    <text evidence="3">The sequence shown here is derived from an EMBL/GenBank/DDBJ whole genome shotgun (WGS) entry which is preliminary data.</text>
</comment>
<evidence type="ECO:0000259" key="2">
    <source>
        <dbReference type="Pfam" id="PF07589"/>
    </source>
</evidence>
<protein>
    <recommendedName>
        <fullName evidence="2">Ice-binding protein C-terminal domain-containing protein</fullName>
    </recommendedName>
</protein>